<dbReference type="Gene3D" id="2.40.10.220">
    <property type="entry name" value="predicted glycosyltransferase like domains"/>
    <property type="match status" value="1"/>
</dbReference>
<protein>
    <recommendedName>
        <fullName evidence="1">PilZ domain-containing protein</fullName>
    </recommendedName>
</protein>
<reference evidence="2 3" key="1">
    <citation type="journal article" date="2014" name="Int. J. Syst. Evol. Microbiol.">
        <title>Complete genome sequence of Corynebacterium casei LMG S-19264T (=DSM 44701T), isolated from a smear-ripened cheese.</title>
        <authorList>
            <consortium name="US DOE Joint Genome Institute (JGI-PGF)"/>
            <person name="Walter F."/>
            <person name="Albersmeier A."/>
            <person name="Kalinowski J."/>
            <person name="Ruckert C."/>
        </authorList>
    </citation>
    <scope>NUCLEOTIDE SEQUENCE [LARGE SCALE GENOMIC DNA]</scope>
    <source>
        <strain evidence="2 3">CGMCC 1.9161</strain>
    </source>
</reference>
<dbReference type="Proteomes" id="UP000600449">
    <property type="component" value="Unassembled WGS sequence"/>
</dbReference>
<evidence type="ECO:0000313" key="3">
    <source>
        <dbReference type="Proteomes" id="UP000600449"/>
    </source>
</evidence>
<evidence type="ECO:0000259" key="1">
    <source>
        <dbReference type="Pfam" id="PF07238"/>
    </source>
</evidence>
<dbReference type="RefSeq" id="WP_188915411.1">
    <property type="nucleotide sequence ID" value="NZ_BMMF01000016.1"/>
</dbReference>
<dbReference type="EMBL" id="BMMF01000016">
    <property type="protein sequence ID" value="GGK52002.1"/>
    <property type="molecule type" value="Genomic_DNA"/>
</dbReference>
<organism evidence="2 3">
    <name type="scientific">Salinarimonas ramus</name>
    <dbReference type="NCBI Taxonomy" id="690164"/>
    <lineage>
        <taxon>Bacteria</taxon>
        <taxon>Pseudomonadati</taxon>
        <taxon>Pseudomonadota</taxon>
        <taxon>Alphaproteobacteria</taxon>
        <taxon>Hyphomicrobiales</taxon>
        <taxon>Salinarimonadaceae</taxon>
        <taxon>Salinarimonas</taxon>
    </lineage>
</organism>
<evidence type="ECO:0000313" key="2">
    <source>
        <dbReference type="EMBL" id="GGK52002.1"/>
    </source>
</evidence>
<name>A0A917V954_9HYPH</name>
<dbReference type="Pfam" id="PF07238">
    <property type="entry name" value="PilZ"/>
    <property type="match status" value="1"/>
</dbReference>
<keyword evidence="3" id="KW-1185">Reference proteome</keyword>
<sequence length="96" mass="11139">MQRGWLYTEGPPEGERRREVRRKLGLQSIAYDPQSRLRFSCTVLDLSERGAQVHCTEAEALPDAFVLFINGTEAIRRVCDVVRRSPTRLGVKFRYR</sequence>
<dbReference type="SUPFAM" id="SSF141371">
    <property type="entry name" value="PilZ domain-like"/>
    <property type="match status" value="1"/>
</dbReference>
<gene>
    <name evidence="2" type="ORF">GCM10011322_43780</name>
</gene>
<proteinExistence type="predicted"/>
<accession>A0A917V954</accession>
<comment type="caution">
    <text evidence="2">The sequence shown here is derived from an EMBL/GenBank/DDBJ whole genome shotgun (WGS) entry which is preliminary data.</text>
</comment>
<dbReference type="InterPro" id="IPR009875">
    <property type="entry name" value="PilZ_domain"/>
</dbReference>
<dbReference type="AlphaFoldDB" id="A0A917V954"/>
<feature type="domain" description="PilZ" evidence="1">
    <location>
        <begin position="15"/>
        <end position="93"/>
    </location>
</feature>
<dbReference type="GO" id="GO:0035438">
    <property type="term" value="F:cyclic-di-GMP binding"/>
    <property type="evidence" value="ECO:0007669"/>
    <property type="project" value="InterPro"/>
</dbReference>